<dbReference type="Pfam" id="PF01757">
    <property type="entry name" value="Acyl_transf_3"/>
    <property type="match status" value="1"/>
</dbReference>
<evidence type="ECO:0000256" key="2">
    <source>
        <dbReference type="ARBA" id="ARBA00007400"/>
    </source>
</evidence>
<feature type="transmembrane region" description="Helical" evidence="7">
    <location>
        <begin position="12"/>
        <end position="32"/>
    </location>
</feature>
<keyword evidence="4 7" id="KW-0812">Transmembrane</keyword>
<dbReference type="InterPro" id="IPR002656">
    <property type="entry name" value="Acyl_transf_3_dom"/>
</dbReference>
<feature type="transmembrane region" description="Helical" evidence="7">
    <location>
        <begin position="38"/>
        <end position="61"/>
    </location>
</feature>
<keyword evidence="9" id="KW-0808">Transferase</keyword>
<feature type="transmembrane region" description="Helical" evidence="7">
    <location>
        <begin position="285"/>
        <end position="303"/>
    </location>
</feature>
<evidence type="ECO:0000256" key="4">
    <source>
        <dbReference type="ARBA" id="ARBA00022692"/>
    </source>
</evidence>
<evidence type="ECO:0000256" key="5">
    <source>
        <dbReference type="ARBA" id="ARBA00022989"/>
    </source>
</evidence>
<evidence type="ECO:0000256" key="3">
    <source>
        <dbReference type="ARBA" id="ARBA00022475"/>
    </source>
</evidence>
<comment type="caution">
    <text evidence="9">The sequence shown here is derived from an EMBL/GenBank/DDBJ whole genome shotgun (WGS) entry which is preliminary data.</text>
</comment>
<feature type="domain" description="Acyltransferase 3" evidence="8">
    <location>
        <begin position="9"/>
        <end position="336"/>
    </location>
</feature>
<feature type="transmembrane region" description="Helical" evidence="7">
    <location>
        <begin position="82"/>
        <end position="100"/>
    </location>
</feature>
<reference evidence="10" key="1">
    <citation type="journal article" date="2019" name="Int. J. Syst. Evol. Microbiol.">
        <title>The Global Catalogue of Microorganisms (GCM) 10K type strain sequencing project: providing services to taxonomists for standard genome sequencing and annotation.</title>
        <authorList>
            <consortium name="The Broad Institute Genomics Platform"/>
            <consortium name="The Broad Institute Genome Sequencing Center for Infectious Disease"/>
            <person name="Wu L."/>
            <person name="Ma J."/>
        </authorList>
    </citation>
    <scope>NUCLEOTIDE SEQUENCE [LARGE SCALE GENOMIC DNA]</scope>
    <source>
        <strain evidence="10">PCU 280</strain>
    </source>
</reference>
<proteinExistence type="inferred from homology"/>
<gene>
    <name evidence="9" type="ORF">ACFP56_04985</name>
</gene>
<feature type="transmembrane region" description="Helical" evidence="7">
    <location>
        <begin position="256"/>
        <end position="273"/>
    </location>
</feature>
<evidence type="ECO:0000256" key="7">
    <source>
        <dbReference type="SAM" id="Phobius"/>
    </source>
</evidence>
<keyword evidence="6 7" id="KW-0472">Membrane</keyword>
<dbReference type="RefSeq" id="WP_379231838.1">
    <property type="nucleotide sequence ID" value="NZ_JBHSTE010000002.1"/>
</dbReference>
<feature type="transmembrane region" description="Helical" evidence="7">
    <location>
        <begin position="189"/>
        <end position="209"/>
    </location>
</feature>
<evidence type="ECO:0000313" key="9">
    <source>
        <dbReference type="EMBL" id="MFC6331969.1"/>
    </source>
</evidence>
<feature type="transmembrane region" description="Helical" evidence="7">
    <location>
        <begin position="318"/>
        <end position="338"/>
    </location>
</feature>
<organism evidence="9 10">
    <name type="scientific">Paenibacillus septentrionalis</name>
    <dbReference type="NCBI Taxonomy" id="429342"/>
    <lineage>
        <taxon>Bacteria</taxon>
        <taxon>Bacillati</taxon>
        <taxon>Bacillota</taxon>
        <taxon>Bacilli</taxon>
        <taxon>Bacillales</taxon>
        <taxon>Paenibacillaceae</taxon>
        <taxon>Paenibacillus</taxon>
    </lineage>
</organism>
<name>A0ABW1V0H0_9BACL</name>
<feature type="transmembrane region" description="Helical" evidence="7">
    <location>
        <begin position="120"/>
        <end position="141"/>
    </location>
</feature>
<feature type="transmembrane region" description="Helical" evidence="7">
    <location>
        <begin position="229"/>
        <end position="250"/>
    </location>
</feature>
<dbReference type="PANTHER" id="PTHR40074:SF2">
    <property type="entry name" value="O-ACETYLTRANSFERASE WECH"/>
    <property type="match status" value="1"/>
</dbReference>
<dbReference type="Proteomes" id="UP001596233">
    <property type="component" value="Unassembled WGS sequence"/>
</dbReference>
<feature type="transmembrane region" description="Helical" evidence="7">
    <location>
        <begin position="148"/>
        <end position="169"/>
    </location>
</feature>
<keyword evidence="5 7" id="KW-1133">Transmembrane helix</keyword>
<evidence type="ECO:0000256" key="6">
    <source>
        <dbReference type="ARBA" id="ARBA00023136"/>
    </source>
</evidence>
<comment type="similarity">
    <text evidence="2">Belongs to the acyltransferase 3 family.</text>
</comment>
<keyword evidence="3" id="KW-1003">Cell membrane</keyword>
<evidence type="ECO:0000259" key="8">
    <source>
        <dbReference type="Pfam" id="PF01757"/>
    </source>
</evidence>
<accession>A0ABW1V0H0</accession>
<keyword evidence="9" id="KW-0012">Acyltransferase</keyword>
<sequence length="352" mass="39797">MTSKTSYGAVDYFRIIAAVLVIMIHTRPLATYTEYGDFLLTGIIARLAVPFFFMAAGFFLFCKSDEAGRLSWSVVNRYVSRIVLLYLLSIIIYVPINVYAGDFKELGLLGLLQDIVFDGTLYHLWYFPALILGIYITVFLYKKLSFSLLLIISSLLYMIGLLGDSYFGLAQMSAPLHALYKQMFLLFDYTRNGLFFAPIFLALGANLALRSKALEAKKLNLSQQSQSAIGFVVCLGLMLAEGMLLEHLGWPRHDSMYIFLVPAVYCLFQWLLALKGKSNRHLRQISTWLYIIHPLMIVLVRGIGKATDLSWLLQTNSIGHFISVLLLSTIASVIIVRLDTRRQGAQRRQKAT</sequence>
<comment type="subcellular location">
    <subcellularLocation>
        <location evidence="1">Cell membrane</location>
        <topology evidence="1">Multi-pass membrane protein</topology>
    </subcellularLocation>
</comment>
<dbReference type="GO" id="GO:0016746">
    <property type="term" value="F:acyltransferase activity"/>
    <property type="evidence" value="ECO:0007669"/>
    <property type="project" value="UniProtKB-KW"/>
</dbReference>
<keyword evidence="10" id="KW-1185">Reference proteome</keyword>
<dbReference type="PANTHER" id="PTHR40074">
    <property type="entry name" value="O-ACETYLTRANSFERASE WECH"/>
    <property type="match status" value="1"/>
</dbReference>
<dbReference type="EMBL" id="JBHSTE010000002">
    <property type="protein sequence ID" value="MFC6331969.1"/>
    <property type="molecule type" value="Genomic_DNA"/>
</dbReference>
<evidence type="ECO:0000256" key="1">
    <source>
        <dbReference type="ARBA" id="ARBA00004651"/>
    </source>
</evidence>
<protein>
    <submittedName>
        <fullName evidence="9">Acyltransferase family protein</fullName>
    </submittedName>
</protein>
<evidence type="ECO:0000313" key="10">
    <source>
        <dbReference type="Proteomes" id="UP001596233"/>
    </source>
</evidence>